<feature type="region of interest" description="Disordered" evidence="13">
    <location>
        <begin position="667"/>
        <end position="689"/>
    </location>
</feature>
<feature type="domain" description="Cadherin" evidence="16">
    <location>
        <begin position="24"/>
        <end position="126"/>
    </location>
</feature>
<dbReference type="PROSITE" id="PS50268">
    <property type="entry name" value="CADHERIN_2"/>
    <property type="match status" value="7"/>
</dbReference>
<feature type="domain" description="Cadherin" evidence="16">
    <location>
        <begin position="127"/>
        <end position="237"/>
    </location>
</feature>
<evidence type="ECO:0000256" key="13">
    <source>
        <dbReference type="SAM" id="MobiDB-lite"/>
    </source>
</evidence>
<organism evidence="17 18">
    <name type="scientific">Desmophyllum pertusum</name>
    <dbReference type="NCBI Taxonomy" id="174260"/>
    <lineage>
        <taxon>Eukaryota</taxon>
        <taxon>Metazoa</taxon>
        <taxon>Cnidaria</taxon>
        <taxon>Anthozoa</taxon>
        <taxon>Hexacorallia</taxon>
        <taxon>Scleractinia</taxon>
        <taxon>Caryophylliina</taxon>
        <taxon>Caryophylliidae</taxon>
        <taxon>Desmophyllum</taxon>
    </lineage>
</organism>
<dbReference type="GO" id="GO:0005886">
    <property type="term" value="C:plasma membrane"/>
    <property type="evidence" value="ECO:0007669"/>
    <property type="project" value="UniProtKB-SubCell"/>
</dbReference>
<comment type="caution">
    <text evidence="17">The sequence shown here is derived from an EMBL/GenBank/DDBJ whole genome shotgun (WGS) entry which is preliminary data.</text>
</comment>
<name>A0A9W9ZX01_9CNID</name>
<evidence type="ECO:0000256" key="9">
    <source>
        <dbReference type="ARBA" id="ARBA00023136"/>
    </source>
</evidence>
<evidence type="ECO:0000256" key="11">
    <source>
        <dbReference type="ARBA" id="ARBA00023180"/>
    </source>
</evidence>
<keyword evidence="9 14" id="KW-0472">Membrane</keyword>
<dbReference type="Pfam" id="PF00028">
    <property type="entry name" value="Cadherin"/>
    <property type="match status" value="6"/>
</dbReference>
<keyword evidence="5" id="KW-0677">Repeat</keyword>
<feature type="domain" description="Cadherin" evidence="16">
    <location>
        <begin position="432"/>
        <end position="536"/>
    </location>
</feature>
<dbReference type="GO" id="GO:0007156">
    <property type="term" value="P:homophilic cell adhesion via plasma membrane adhesion molecules"/>
    <property type="evidence" value="ECO:0007669"/>
    <property type="project" value="InterPro"/>
</dbReference>
<keyword evidence="2" id="KW-0245">EGF-like domain</keyword>
<evidence type="ECO:0000256" key="5">
    <source>
        <dbReference type="ARBA" id="ARBA00022737"/>
    </source>
</evidence>
<dbReference type="InterPro" id="IPR002126">
    <property type="entry name" value="Cadherin-like_dom"/>
</dbReference>
<dbReference type="Proteomes" id="UP001163046">
    <property type="component" value="Unassembled WGS sequence"/>
</dbReference>
<feature type="transmembrane region" description="Helical" evidence="14">
    <location>
        <begin position="889"/>
        <end position="916"/>
    </location>
</feature>
<evidence type="ECO:0000256" key="12">
    <source>
        <dbReference type="PROSITE-ProRule" id="PRU00043"/>
    </source>
</evidence>
<evidence type="ECO:0000256" key="10">
    <source>
        <dbReference type="ARBA" id="ARBA00023157"/>
    </source>
</evidence>
<keyword evidence="18" id="KW-1185">Reference proteome</keyword>
<comment type="subcellular location">
    <subcellularLocation>
        <location evidence="1">Membrane</location>
        <topology evidence="1">Single-pass membrane protein</topology>
    </subcellularLocation>
</comment>
<dbReference type="InterPro" id="IPR015919">
    <property type="entry name" value="Cadherin-like_sf"/>
</dbReference>
<dbReference type="PANTHER" id="PTHR24026:SF126">
    <property type="entry name" value="PROTOCADHERIN FAT 4"/>
    <property type="match status" value="1"/>
</dbReference>
<dbReference type="CDD" id="cd11304">
    <property type="entry name" value="Cadherin_repeat"/>
    <property type="match status" value="7"/>
</dbReference>
<dbReference type="PROSITE" id="PS00232">
    <property type="entry name" value="CADHERIN_1"/>
    <property type="match status" value="2"/>
</dbReference>
<dbReference type="FunFam" id="2.60.40.60:FF:000039">
    <property type="entry name" value="FAT atypical cadherin 3"/>
    <property type="match status" value="1"/>
</dbReference>
<feature type="compositionally biased region" description="Polar residues" evidence="13">
    <location>
        <begin position="1080"/>
        <end position="1093"/>
    </location>
</feature>
<evidence type="ECO:0000313" key="18">
    <source>
        <dbReference type="Proteomes" id="UP001163046"/>
    </source>
</evidence>
<dbReference type="InterPro" id="IPR020894">
    <property type="entry name" value="Cadherin_CS"/>
</dbReference>
<dbReference type="AlphaFoldDB" id="A0A9W9ZX01"/>
<reference evidence="17" key="1">
    <citation type="submission" date="2023-01" db="EMBL/GenBank/DDBJ databases">
        <title>Genome assembly of the deep-sea coral Lophelia pertusa.</title>
        <authorList>
            <person name="Herrera S."/>
            <person name="Cordes E."/>
        </authorList>
    </citation>
    <scope>NUCLEOTIDE SEQUENCE</scope>
    <source>
        <strain evidence="17">USNM1676648</strain>
        <tissue evidence="17">Polyp</tissue>
    </source>
</reference>
<dbReference type="SMART" id="SM00112">
    <property type="entry name" value="CA"/>
    <property type="match status" value="7"/>
</dbReference>
<keyword evidence="6 12" id="KW-0106">Calcium</keyword>
<keyword evidence="10" id="KW-1015">Disulfide bond</keyword>
<evidence type="ECO:0000256" key="3">
    <source>
        <dbReference type="ARBA" id="ARBA00022692"/>
    </source>
</evidence>
<feature type="domain" description="Cadherin" evidence="16">
    <location>
        <begin position="537"/>
        <end position="641"/>
    </location>
</feature>
<feature type="region of interest" description="Disordered" evidence="13">
    <location>
        <begin position="1008"/>
        <end position="1095"/>
    </location>
</feature>
<evidence type="ECO:0000256" key="6">
    <source>
        <dbReference type="ARBA" id="ARBA00022837"/>
    </source>
</evidence>
<feature type="domain" description="Cadherin" evidence="16">
    <location>
        <begin position="365"/>
        <end position="432"/>
    </location>
</feature>
<dbReference type="FunFam" id="2.60.40.60:FF:000020">
    <property type="entry name" value="Dachsous cadherin-related 1b"/>
    <property type="match status" value="1"/>
</dbReference>
<dbReference type="PRINTS" id="PR00205">
    <property type="entry name" value="CADHERIN"/>
</dbReference>
<sequence length="1122" mass="123078">MLNLLLFLLAAYTPSVIEGVYFTNSGFYQAKVDESSPPGTYVTTVQALDQSGNPSDQITYSLTKENGWYKINSTSGVITVAKTLDREEMADTQSFDALATKIGESQAGTATIYCTVLDLNDNYPQFENLPYQVNISENTKVGEVVIEVSASDKDSSDNHNNEVYYKIVGGNTEGTFEIATRNKKGIITLSKPLDFKVSQKYYLNVTATDESGAPTGNQNWTVVTIGVIDVDDLAATFLKFLYPVLINVNTRRGREIVRVHAEDQDSLQAPVSYAIFRASDPEEYFKINNITGSITVNRNLTRDSYPFIVTAKSSNHPAAFALVVVNAGAMPNRTFEASVMENEANTTVFDLKPLEQYFNVSDPIFQIHQSDEGDKFFINGTSKELKVGAQALDREERDKYTVVVELLSNGDNKGYAMIIISVLDANDNSPKFQNPASVSVREDTSTGSVVLTVKASDRDAGQNGTVVYEIVAGNEQGFFALNNQSGALTLVRPLDYESADQHVLNISASDMGEPQRQAFRDVTIHVTDANDNSPVLQARIVRVSVVEGAASGSFVAQCNATDADMGANAQVTYHLVEGAANKFSINNITGVITTSGIFDRETDPEEYTLVIKAQDNGQHPRSDVGFVIVNVININDHSPVFSPLSYIGGDQGLKRRIRQSNGLVLKRPQQPVSVDSITSERKTRGPEMRQQRVYKETTYYSLVTTVKAKDGDSDSKSTISFKLINGNGAGLFHVEPNTGHVRVATSLADKDGTKYTLEISASDGGKMSTTNAIVDVFVLQDKDSIVMKAGVIPEEITKNRQEFLGMLETITGGKAFIKYLRQENEENATVVTFHAVKGEQVMSGFQIISSLSENKELLDSTYKKFNIQWYQSPDGPNAPEARKGNEEELSALVGALICLGVIIGIGAIIMIIILIMRRRNGQSPFKKKRQSGNRVTFNDKPYFIDPVQSAMTSNHVESAQEAQEVIIHIPAEEDDSSLEGSDTGSSRGIESFVNFGYAARMAAMHDRDPDELDDIDHDVFFPPPPKGPPPEPPDSDEENFEDADNSSPEFLRSSYEKREDIPEVYQPDDEGDVDGIVLSHSPSDSTTGSTDQLVNGYPRVSPNYFNGAFLRQFSLNEATTEL</sequence>
<feature type="compositionally biased region" description="Basic and acidic residues" evidence="13">
    <location>
        <begin position="678"/>
        <end position="689"/>
    </location>
</feature>
<feature type="domain" description="Cadherin" evidence="16">
    <location>
        <begin position="238"/>
        <end position="365"/>
    </location>
</feature>
<keyword evidence="4 15" id="KW-0732">Signal</keyword>
<dbReference type="Gene3D" id="2.60.40.60">
    <property type="entry name" value="Cadherins"/>
    <property type="match status" value="7"/>
</dbReference>
<feature type="domain" description="Cadherin" evidence="16">
    <location>
        <begin position="701"/>
        <end position="795"/>
    </location>
</feature>
<feature type="compositionally biased region" description="Acidic residues" evidence="13">
    <location>
        <begin position="1033"/>
        <end position="1044"/>
    </location>
</feature>
<dbReference type="OrthoDB" id="5957948at2759"/>
<evidence type="ECO:0000256" key="4">
    <source>
        <dbReference type="ARBA" id="ARBA00022729"/>
    </source>
</evidence>
<evidence type="ECO:0000256" key="1">
    <source>
        <dbReference type="ARBA" id="ARBA00004167"/>
    </source>
</evidence>
<evidence type="ECO:0000259" key="16">
    <source>
        <dbReference type="PROSITE" id="PS50268"/>
    </source>
</evidence>
<evidence type="ECO:0000256" key="15">
    <source>
        <dbReference type="SAM" id="SignalP"/>
    </source>
</evidence>
<dbReference type="FunFam" id="2.60.40.60:FF:000015">
    <property type="entry name" value="FAT atypical cadherin 1"/>
    <property type="match status" value="1"/>
</dbReference>
<protein>
    <recommendedName>
        <fullName evidence="16">Cadherin domain-containing protein</fullName>
    </recommendedName>
</protein>
<dbReference type="SUPFAM" id="SSF49313">
    <property type="entry name" value="Cadherin-like"/>
    <property type="match status" value="7"/>
</dbReference>
<feature type="signal peptide" evidence="15">
    <location>
        <begin position="1"/>
        <end position="19"/>
    </location>
</feature>
<keyword evidence="3 14" id="KW-0812">Transmembrane</keyword>
<accession>A0A9W9ZX01</accession>
<dbReference type="EMBL" id="MU825433">
    <property type="protein sequence ID" value="KAJ7389422.1"/>
    <property type="molecule type" value="Genomic_DNA"/>
</dbReference>
<feature type="compositionally biased region" description="Pro residues" evidence="13">
    <location>
        <begin position="1021"/>
        <end position="1032"/>
    </location>
</feature>
<proteinExistence type="predicted"/>
<dbReference type="FunFam" id="2.60.40.60:FF:000013">
    <property type="entry name" value="Cadherin EGF LAG seven-pass G-type receptor"/>
    <property type="match status" value="1"/>
</dbReference>
<evidence type="ECO:0000256" key="14">
    <source>
        <dbReference type="SAM" id="Phobius"/>
    </source>
</evidence>
<evidence type="ECO:0000256" key="7">
    <source>
        <dbReference type="ARBA" id="ARBA00022889"/>
    </source>
</evidence>
<keyword evidence="7" id="KW-0130">Cell adhesion</keyword>
<evidence type="ECO:0000313" key="17">
    <source>
        <dbReference type="EMBL" id="KAJ7389422.1"/>
    </source>
</evidence>
<gene>
    <name evidence="17" type="ORF">OS493_031666</name>
</gene>
<keyword evidence="11" id="KW-0325">Glycoprotein</keyword>
<evidence type="ECO:0000256" key="8">
    <source>
        <dbReference type="ARBA" id="ARBA00022989"/>
    </source>
</evidence>
<dbReference type="PANTHER" id="PTHR24026">
    <property type="entry name" value="FAT ATYPICAL CADHERIN-RELATED"/>
    <property type="match status" value="1"/>
</dbReference>
<feature type="chain" id="PRO_5040799821" description="Cadherin domain-containing protein" evidence="15">
    <location>
        <begin position="20"/>
        <end position="1122"/>
    </location>
</feature>
<dbReference type="GO" id="GO:0005509">
    <property type="term" value="F:calcium ion binding"/>
    <property type="evidence" value="ECO:0007669"/>
    <property type="project" value="UniProtKB-UniRule"/>
</dbReference>
<keyword evidence="8 14" id="KW-1133">Transmembrane helix</keyword>
<evidence type="ECO:0000256" key="2">
    <source>
        <dbReference type="ARBA" id="ARBA00022536"/>
    </source>
</evidence>